<dbReference type="SUPFAM" id="SSF55797">
    <property type="entry name" value="PR-1-like"/>
    <property type="match status" value="1"/>
</dbReference>
<dbReference type="Pfam" id="PF00188">
    <property type="entry name" value="CAP"/>
    <property type="match status" value="1"/>
</dbReference>
<accession>A0A7W4VSR7</accession>
<evidence type="ECO:0000313" key="2">
    <source>
        <dbReference type="EMBL" id="MBB3041137.1"/>
    </source>
</evidence>
<dbReference type="Proteomes" id="UP000589626">
    <property type="component" value="Unassembled WGS sequence"/>
</dbReference>
<dbReference type="PANTHER" id="PTHR31157:SF1">
    <property type="entry name" value="SCP DOMAIN-CONTAINING PROTEIN"/>
    <property type="match status" value="1"/>
</dbReference>
<dbReference type="EMBL" id="JACHWR010000001">
    <property type="protein sequence ID" value="MBB3041137.1"/>
    <property type="molecule type" value="Genomic_DNA"/>
</dbReference>
<gene>
    <name evidence="2" type="ORF">FHU40_000938</name>
</gene>
<evidence type="ECO:0000313" key="3">
    <source>
        <dbReference type="Proteomes" id="UP000589626"/>
    </source>
</evidence>
<dbReference type="Gene3D" id="3.40.33.10">
    <property type="entry name" value="CAP"/>
    <property type="match status" value="1"/>
</dbReference>
<dbReference type="RefSeq" id="WP_183591072.1">
    <property type="nucleotide sequence ID" value="NZ_JACHWR010000001.1"/>
</dbReference>
<name>A0A7W4VSR7_9ACTN</name>
<feature type="domain" description="SCP" evidence="1">
    <location>
        <begin position="42"/>
        <end position="149"/>
    </location>
</feature>
<evidence type="ECO:0000259" key="1">
    <source>
        <dbReference type="Pfam" id="PF00188"/>
    </source>
</evidence>
<keyword evidence="3" id="KW-1185">Reference proteome</keyword>
<reference evidence="2 3" key="1">
    <citation type="submission" date="2020-08" db="EMBL/GenBank/DDBJ databases">
        <title>Sequencing the genomes of 1000 actinobacteria strains.</title>
        <authorList>
            <person name="Klenk H.-P."/>
        </authorList>
    </citation>
    <scope>NUCLEOTIDE SEQUENCE [LARGE SCALE GENOMIC DNA]</scope>
    <source>
        <strain evidence="2 3">DSM 105498</strain>
    </source>
</reference>
<dbReference type="CDD" id="cd05379">
    <property type="entry name" value="CAP_bacterial"/>
    <property type="match status" value="1"/>
</dbReference>
<proteinExistence type="predicted"/>
<dbReference type="PANTHER" id="PTHR31157">
    <property type="entry name" value="SCP DOMAIN-CONTAINING PROTEIN"/>
    <property type="match status" value="1"/>
</dbReference>
<sequence>MFLGIRQSVLAALAAVVVATTLWLTPAQAKAPEARYADTAFSATNQQRTDRSLSRLRKQACLTGFAERWARSMARKGELVHQSLKPMLRRCDLTMVGENIAVGYPSGKAVVNRGWMHSSGHRANILRRQFRLMGIGAYRDDDGRWWVSQVFGRG</sequence>
<organism evidence="2 3">
    <name type="scientific">Nocardioides soli</name>
    <dbReference type="NCBI Taxonomy" id="1036020"/>
    <lineage>
        <taxon>Bacteria</taxon>
        <taxon>Bacillati</taxon>
        <taxon>Actinomycetota</taxon>
        <taxon>Actinomycetes</taxon>
        <taxon>Propionibacteriales</taxon>
        <taxon>Nocardioidaceae</taxon>
        <taxon>Nocardioides</taxon>
    </lineage>
</organism>
<comment type="caution">
    <text evidence="2">The sequence shown here is derived from an EMBL/GenBank/DDBJ whole genome shotgun (WGS) entry which is preliminary data.</text>
</comment>
<dbReference type="InterPro" id="IPR014044">
    <property type="entry name" value="CAP_dom"/>
</dbReference>
<dbReference type="AlphaFoldDB" id="A0A7W4VSR7"/>
<protein>
    <submittedName>
        <fullName evidence="2">Uncharacterized protein YkwD</fullName>
    </submittedName>
</protein>
<dbReference type="InterPro" id="IPR035940">
    <property type="entry name" value="CAP_sf"/>
</dbReference>